<protein>
    <submittedName>
        <fullName evidence="1">YabP family protein</fullName>
    </submittedName>
</protein>
<dbReference type="InterPro" id="IPR022476">
    <property type="entry name" value="Spore_YabP/YqfC"/>
</dbReference>
<dbReference type="RefSeq" id="WP_084710829.1">
    <property type="nucleotide sequence ID" value="NZ_CDRZ01000014.1"/>
</dbReference>
<dbReference type="Gene3D" id="2.60.40.2000">
    <property type="match status" value="1"/>
</dbReference>
<dbReference type="EMBL" id="CDRZ01000014">
    <property type="protein sequence ID" value="CEO87530.1"/>
    <property type="molecule type" value="Genomic_DNA"/>
</dbReference>
<dbReference type="Pfam" id="PF07873">
    <property type="entry name" value="YabP"/>
    <property type="match status" value="1"/>
</dbReference>
<dbReference type="GO" id="GO:0030435">
    <property type="term" value="P:sporulation resulting in formation of a cellular spore"/>
    <property type="evidence" value="ECO:0007669"/>
    <property type="project" value="InterPro"/>
</dbReference>
<name>A0A0B7MBU1_9FIRM</name>
<dbReference type="NCBIfam" id="TIGR02892">
    <property type="entry name" value="spore_yabP"/>
    <property type="match status" value="1"/>
</dbReference>
<gene>
    <name evidence="1" type="ORF">SSCH_1100004</name>
</gene>
<organism evidence="1 2">
    <name type="scientific">Syntrophaceticus schinkii</name>
    <dbReference type="NCBI Taxonomy" id="499207"/>
    <lineage>
        <taxon>Bacteria</taxon>
        <taxon>Bacillati</taxon>
        <taxon>Bacillota</taxon>
        <taxon>Clostridia</taxon>
        <taxon>Thermoanaerobacterales</taxon>
        <taxon>Thermoanaerobacterales Family III. Incertae Sedis</taxon>
        <taxon>Syntrophaceticus</taxon>
    </lineage>
</organism>
<proteinExistence type="predicted"/>
<keyword evidence="2" id="KW-1185">Reference proteome</keyword>
<dbReference type="InterPro" id="IPR012504">
    <property type="entry name" value="Spore_YabP"/>
</dbReference>
<dbReference type="OrthoDB" id="9795125at2"/>
<reference evidence="2" key="1">
    <citation type="submission" date="2015-01" db="EMBL/GenBank/DDBJ databases">
        <authorList>
            <person name="Manzoor Shahid"/>
            <person name="Zubair Saima"/>
        </authorList>
    </citation>
    <scope>NUCLEOTIDE SEQUENCE [LARGE SCALE GENOMIC DNA]</scope>
    <source>
        <strain evidence="2">Sp3</strain>
    </source>
</reference>
<sequence length="92" mass="10331">MSQQGQELTLTNRERMEASGVQKVISFDEQEINLETVVGSLILRGEGMHITHLDLTAGDLVVEGLITSLEYIEQHSKKIRARGKSILERLIK</sequence>
<dbReference type="AlphaFoldDB" id="A0A0B7MBU1"/>
<evidence type="ECO:0000313" key="2">
    <source>
        <dbReference type="Proteomes" id="UP000046155"/>
    </source>
</evidence>
<dbReference type="Proteomes" id="UP000046155">
    <property type="component" value="Unassembled WGS sequence"/>
</dbReference>
<evidence type="ECO:0000313" key="1">
    <source>
        <dbReference type="EMBL" id="CEO87530.1"/>
    </source>
</evidence>
<dbReference type="InterPro" id="IPR038705">
    <property type="entry name" value="YabP_sf"/>
</dbReference>
<accession>A0A0B7MBU1</accession>